<dbReference type="PANTHER" id="PTHR36978:SF4">
    <property type="entry name" value="P-LOOP CONTAINING NUCLEOSIDE TRIPHOSPHATE HYDROLASE PROTEIN"/>
    <property type="match status" value="1"/>
</dbReference>
<dbReference type="PANTHER" id="PTHR36978">
    <property type="entry name" value="P-LOOP CONTAINING NUCLEOTIDE TRIPHOSPHATE HYDROLASE"/>
    <property type="match status" value="1"/>
</dbReference>
<dbReference type="InterPro" id="IPR040632">
    <property type="entry name" value="Sulfotransfer_4"/>
</dbReference>
<gene>
    <name evidence="1" type="ORF">TOPH_07916</name>
</gene>
<dbReference type="OrthoDB" id="408152at2759"/>
<comment type="caution">
    <text evidence="1">The sequence shown here is derived from an EMBL/GenBank/DDBJ whole genome shotgun (WGS) entry which is preliminary data.</text>
</comment>
<protein>
    <recommendedName>
        <fullName evidence="3">NAD dependent epimerase/dehydratase</fullName>
    </recommendedName>
</protein>
<evidence type="ECO:0000313" key="1">
    <source>
        <dbReference type="EMBL" id="KND87473.1"/>
    </source>
</evidence>
<keyword evidence="2" id="KW-1185">Reference proteome</keyword>
<dbReference type="Proteomes" id="UP000036947">
    <property type="component" value="Unassembled WGS sequence"/>
</dbReference>
<dbReference type="Pfam" id="PF17784">
    <property type="entry name" value="Sulfotransfer_4"/>
    <property type="match status" value="1"/>
</dbReference>
<dbReference type="Gene3D" id="3.40.50.300">
    <property type="entry name" value="P-loop containing nucleotide triphosphate hydrolases"/>
    <property type="match status" value="1"/>
</dbReference>
<organism evidence="1 2">
    <name type="scientific">Tolypocladium ophioglossoides (strain CBS 100239)</name>
    <name type="common">Snaketongue truffleclub</name>
    <name type="synonym">Elaphocordyceps ophioglossoides</name>
    <dbReference type="NCBI Taxonomy" id="1163406"/>
    <lineage>
        <taxon>Eukaryota</taxon>
        <taxon>Fungi</taxon>
        <taxon>Dikarya</taxon>
        <taxon>Ascomycota</taxon>
        <taxon>Pezizomycotina</taxon>
        <taxon>Sordariomycetes</taxon>
        <taxon>Hypocreomycetidae</taxon>
        <taxon>Hypocreales</taxon>
        <taxon>Ophiocordycipitaceae</taxon>
        <taxon>Tolypocladium</taxon>
    </lineage>
</organism>
<name>A0A0L0N005_TOLOC</name>
<dbReference type="EMBL" id="LFRF01000036">
    <property type="protein sequence ID" value="KND87473.1"/>
    <property type="molecule type" value="Genomic_DNA"/>
</dbReference>
<dbReference type="STRING" id="1163406.A0A0L0N005"/>
<dbReference type="InterPro" id="IPR027417">
    <property type="entry name" value="P-loop_NTPase"/>
</dbReference>
<proteinExistence type="predicted"/>
<dbReference type="AlphaFoldDB" id="A0A0L0N005"/>
<dbReference type="SUPFAM" id="SSF52540">
    <property type="entry name" value="P-loop containing nucleoside triphosphate hydrolases"/>
    <property type="match status" value="1"/>
</dbReference>
<sequence>MAPLKVIGTGFGRTGTLSLCFALDILGYPCHHMEKVLLDPTQDPSAFVKASQTRTANWDRIFENYVAAVDWPAAEFWSELVQKYPDAKVILTIRDPEDWYASVANTINEWPMDPNIKWPMRMLKTRAMARAIVKEGVLRDFSDKEAMIAKFNDNIERVKQLVPQDRLLIFHVGDGWGPLCRFLKATPPDTQFPRCNRGSDFVKRLLWVKKAIESGRNLAAM</sequence>
<evidence type="ECO:0000313" key="2">
    <source>
        <dbReference type="Proteomes" id="UP000036947"/>
    </source>
</evidence>
<accession>A0A0L0N005</accession>
<evidence type="ECO:0008006" key="3">
    <source>
        <dbReference type="Google" id="ProtNLM"/>
    </source>
</evidence>
<reference evidence="1 2" key="1">
    <citation type="journal article" date="2015" name="BMC Genomics">
        <title>The genome of the truffle-parasite Tolypocladium ophioglossoides and the evolution of antifungal peptaibiotics.</title>
        <authorList>
            <person name="Quandt C.A."/>
            <person name="Bushley K.E."/>
            <person name="Spatafora J.W."/>
        </authorList>
    </citation>
    <scope>NUCLEOTIDE SEQUENCE [LARGE SCALE GENOMIC DNA]</scope>
    <source>
        <strain evidence="1 2">CBS 100239</strain>
    </source>
</reference>